<reference evidence="5" key="1">
    <citation type="submission" date="2020-08" db="EMBL/GenBank/DDBJ databases">
        <title>Whole genome shotgun sequence of Actinocatenispora sera NBRC 101916.</title>
        <authorList>
            <person name="Komaki H."/>
            <person name="Tamura T."/>
        </authorList>
    </citation>
    <scope>NUCLEOTIDE SEQUENCE</scope>
    <source>
        <strain evidence="5">NBRC 101916</strain>
    </source>
</reference>
<dbReference type="SUPFAM" id="SSF52172">
    <property type="entry name" value="CheY-like"/>
    <property type="match status" value="1"/>
</dbReference>
<dbReference type="OrthoDB" id="4069167at2"/>
<keyword evidence="6" id="KW-1185">Reference proteome</keyword>
<evidence type="ECO:0000313" key="5">
    <source>
        <dbReference type="EMBL" id="BCJ31558.1"/>
    </source>
</evidence>
<evidence type="ECO:0000259" key="3">
    <source>
        <dbReference type="PROSITE" id="PS50043"/>
    </source>
</evidence>
<dbReference type="RefSeq" id="WP_030444154.1">
    <property type="nucleotide sequence ID" value="NZ_AP023354.1"/>
</dbReference>
<dbReference type="KEGG" id="aser:Asera_56660"/>
<dbReference type="InterPro" id="IPR000792">
    <property type="entry name" value="Tscrpt_reg_LuxR_C"/>
</dbReference>
<feature type="domain" description="HTH luxR-type" evidence="3">
    <location>
        <begin position="183"/>
        <end position="248"/>
    </location>
</feature>
<dbReference type="Gene3D" id="3.40.50.2300">
    <property type="match status" value="1"/>
</dbReference>
<dbReference type="InterPro" id="IPR011006">
    <property type="entry name" value="CheY-like_superfamily"/>
</dbReference>
<organism evidence="5 6">
    <name type="scientific">Actinocatenispora sera</name>
    <dbReference type="NCBI Taxonomy" id="390989"/>
    <lineage>
        <taxon>Bacteria</taxon>
        <taxon>Bacillati</taxon>
        <taxon>Actinomycetota</taxon>
        <taxon>Actinomycetes</taxon>
        <taxon>Micromonosporales</taxon>
        <taxon>Micromonosporaceae</taxon>
        <taxon>Actinocatenispora</taxon>
    </lineage>
</organism>
<sequence>MNVAASTTIPHGTGLRTATAHTVTATFGPSTAPAGSGTGPAAAGARVLVCDDHLVFAESLAMVFVDAGYRVTAVTRSIDEVLGVLRACPVDVCVLDVGLELGERLERLAELRAAGPATHLVLLAGRAQRRWAPDALAAGVSGLVDKGQHVAAILDTVARVCAGDTVVGPPYQQLPRRGAVPELFRLARFLTPREREVLCRLVRGEHTAALARSMGITSATARCHVQNVLSKLGAHTRLEVVTAAVRCGLVDAATGDWLDG</sequence>
<dbReference type="PROSITE" id="PS50110">
    <property type="entry name" value="RESPONSE_REGULATORY"/>
    <property type="match status" value="1"/>
</dbReference>
<dbReference type="PANTHER" id="PTHR43214">
    <property type="entry name" value="TWO-COMPONENT RESPONSE REGULATOR"/>
    <property type="match status" value="1"/>
</dbReference>
<proteinExistence type="predicted"/>
<feature type="domain" description="Response regulatory" evidence="4">
    <location>
        <begin position="46"/>
        <end position="161"/>
    </location>
</feature>
<dbReference type="EMBL" id="AP023354">
    <property type="protein sequence ID" value="BCJ31558.1"/>
    <property type="molecule type" value="Genomic_DNA"/>
</dbReference>
<dbReference type="GO" id="GO:0006355">
    <property type="term" value="P:regulation of DNA-templated transcription"/>
    <property type="evidence" value="ECO:0007669"/>
    <property type="project" value="InterPro"/>
</dbReference>
<evidence type="ECO:0000256" key="2">
    <source>
        <dbReference type="PROSITE-ProRule" id="PRU00169"/>
    </source>
</evidence>
<dbReference type="SMART" id="SM00448">
    <property type="entry name" value="REC"/>
    <property type="match status" value="1"/>
</dbReference>
<keyword evidence="1 5" id="KW-0238">DNA-binding</keyword>
<dbReference type="CDD" id="cd06170">
    <property type="entry name" value="LuxR_C_like"/>
    <property type="match status" value="1"/>
</dbReference>
<dbReference type="InterPro" id="IPR001789">
    <property type="entry name" value="Sig_transdc_resp-reg_receiver"/>
</dbReference>
<evidence type="ECO:0000313" key="6">
    <source>
        <dbReference type="Proteomes" id="UP000680750"/>
    </source>
</evidence>
<accession>A0A810LC30</accession>
<dbReference type="Gene3D" id="1.10.10.10">
    <property type="entry name" value="Winged helix-like DNA-binding domain superfamily/Winged helix DNA-binding domain"/>
    <property type="match status" value="1"/>
</dbReference>
<name>A0A810LC30_9ACTN</name>
<dbReference type="GO" id="GO:0003677">
    <property type="term" value="F:DNA binding"/>
    <property type="evidence" value="ECO:0007669"/>
    <property type="project" value="UniProtKB-KW"/>
</dbReference>
<dbReference type="InterPro" id="IPR016032">
    <property type="entry name" value="Sig_transdc_resp-reg_C-effctor"/>
</dbReference>
<dbReference type="Pfam" id="PF00072">
    <property type="entry name" value="Response_reg"/>
    <property type="match status" value="1"/>
</dbReference>
<protein>
    <submittedName>
        <fullName evidence="5">DNA-binding response regulator</fullName>
    </submittedName>
</protein>
<dbReference type="SMART" id="SM00421">
    <property type="entry name" value="HTH_LUXR"/>
    <property type="match status" value="1"/>
</dbReference>
<dbReference type="SUPFAM" id="SSF46894">
    <property type="entry name" value="C-terminal effector domain of the bipartite response regulators"/>
    <property type="match status" value="1"/>
</dbReference>
<gene>
    <name evidence="5" type="ORF">Asera_56660</name>
</gene>
<dbReference type="InterPro" id="IPR036388">
    <property type="entry name" value="WH-like_DNA-bd_sf"/>
</dbReference>
<dbReference type="InterPro" id="IPR039420">
    <property type="entry name" value="WalR-like"/>
</dbReference>
<dbReference type="PRINTS" id="PR00038">
    <property type="entry name" value="HTHLUXR"/>
</dbReference>
<dbReference type="Proteomes" id="UP000680750">
    <property type="component" value="Chromosome"/>
</dbReference>
<dbReference type="PROSITE" id="PS50043">
    <property type="entry name" value="HTH_LUXR_2"/>
    <property type="match status" value="1"/>
</dbReference>
<dbReference type="Pfam" id="PF00196">
    <property type="entry name" value="GerE"/>
    <property type="match status" value="1"/>
</dbReference>
<dbReference type="AlphaFoldDB" id="A0A810LC30"/>
<keyword evidence="2" id="KW-0597">Phosphoprotein</keyword>
<feature type="modified residue" description="4-aspartylphosphate" evidence="2">
    <location>
        <position position="96"/>
    </location>
</feature>
<evidence type="ECO:0000259" key="4">
    <source>
        <dbReference type="PROSITE" id="PS50110"/>
    </source>
</evidence>
<dbReference type="GO" id="GO:0000160">
    <property type="term" value="P:phosphorelay signal transduction system"/>
    <property type="evidence" value="ECO:0007669"/>
    <property type="project" value="InterPro"/>
</dbReference>
<evidence type="ECO:0000256" key="1">
    <source>
        <dbReference type="ARBA" id="ARBA00023125"/>
    </source>
</evidence>